<dbReference type="RefSeq" id="WP_073340864.1">
    <property type="nucleotide sequence ID" value="NZ_FQXM01000043.1"/>
</dbReference>
<evidence type="ECO:0000256" key="9">
    <source>
        <dbReference type="HAMAP-Rule" id="MF_00422"/>
    </source>
</evidence>
<dbReference type="AlphaFoldDB" id="A0A1M5XZP9"/>
<comment type="subunit">
    <text evidence="9">Component of the Sec protein translocase complex. Heterotrimer consisting of SecY, SecE and SecG subunits. The heterotrimers can form oligomers, although 1 heterotrimer is thought to be able to translocate proteins. Interacts with the ribosome. Interacts with SecDF, and other proteins may be involved. Interacts with SecA.</text>
</comment>
<dbReference type="InterPro" id="IPR001901">
    <property type="entry name" value="Translocase_SecE/Sec61-g"/>
</dbReference>
<evidence type="ECO:0000256" key="7">
    <source>
        <dbReference type="ARBA" id="ARBA00023010"/>
    </source>
</evidence>
<dbReference type="EMBL" id="FQXM01000043">
    <property type="protein sequence ID" value="SHI05222.1"/>
    <property type="molecule type" value="Genomic_DNA"/>
</dbReference>
<evidence type="ECO:0000256" key="8">
    <source>
        <dbReference type="ARBA" id="ARBA00023136"/>
    </source>
</evidence>
<dbReference type="GO" id="GO:0043952">
    <property type="term" value="P:protein transport by the Sec complex"/>
    <property type="evidence" value="ECO:0007669"/>
    <property type="project" value="UniProtKB-UniRule"/>
</dbReference>
<dbReference type="GO" id="GO:0009306">
    <property type="term" value="P:protein secretion"/>
    <property type="evidence" value="ECO:0007669"/>
    <property type="project" value="UniProtKB-UniRule"/>
</dbReference>
<dbReference type="NCBIfam" id="TIGR00964">
    <property type="entry name" value="secE_bact"/>
    <property type="match status" value="1"/>
</dbReference>
<accession>A0A1M5XZP9</accession>
<comment type="function">
    <text evidence="9">Essential subunit of the Sec protein translocation channel SecYEG. Clamps together the 2 halves of SecY. May contact the channel plug during translocation.</text>
</comment>
<keyword evidence="6 9" id="KW-1133">Transmembrane helix</keyword>
<gene>
    <name evidence="9" type="primary">secE</name>
    <name evidence="10" type="ORF">SAMN02745207_04063</name>
</gene>
<proteinExistence type="inferred from homology"/>
<dbReference type="Pfam" id="PF00584">
    <property type="entry name" value="SecE"/>
    <property type="match status" value="1"/>
</dbReference>
<keyword evidence="4 9" id="KW-0812">Transmembrane</keyword>
<dbReference type="GO" id="GO:0005886">
    <property type="term" value="C:plasma membrane"/>
    <property type="evidence" value="ECO:0007669"/>
    <property type="project" value="UniProtKB-SubCell"/>
</dbReference>
<dbReference type="Gene3D" id="1.20.5.1030">
    <property type="entry name" value="Preprotein translocase secy subunit"/>
    <property type="match status" value="1"/>
</dbReference>
<reference evidence="10 11" key="1">
    <citation type="submission" date="2016-11" db="EMBL/GenBank/DDBJ databases">
        <authorList>
            <person name="Jaros S."/>
            <person name="Januszkiewicz K."/>
            <person name="Wedrychowicz H."/>
        </authorList>
    </citation>
    <scope>NUCLEOTIDE SEQUENCE [LARGE SCALE GENOMIC DNA]</scope>
    <source>
        <strain evidence="10 11">DSM 8605</strain>
    </source>
</reference>
<keyword evidence="3 9" id="KW-1003">Cell membrane</keyword>
<evidence type="ECO:0000256" key="1">
    <source>
        <dbReference type="ARBA" id="ARBA00004370"/>
    </source>
</evidence>
<evidence type="ECO:0000256" key="2">
    <source>
        <dbReference type="ARBA" id="ARBA00022448"/>
    </source>
</evidence>
<dbReference type="HAMAP" id="MF_00422">
    <property type="entry name" value="SecE"/>
    <property type="match status" value="1"/>
</dbReference>
<dbReference type="InterPro" id="IPR038379">
    <property type="entry name" value="SecE_sf"/>
</dbReference>
<comment type="subcellular location">
    <subcellularLocation>
        <location evidence="9">Cell membrane</location>
        <topology evidence="9">Single-pass membrane protein</topology>
    </subcellularLocation>
    <subcellularLocation>
        <location evidence="1">Membrane</location>
    </subcellularLocation>
</comment>
<dbReference type="STRING" id="1121316.SAMN02745207_04063"/>
<dbReference type="GO" id="GO:0006605">
    <property type="term" value="P:protein targeting"/>
    <property type="evidence" value="ECO:0007669"/>
    <property type="project" value="UniProtKB-UniRule"/>
</dbReference>
<organism evidence="10 11">
    <name type="scientific">Clostridium grantii DSM 8605</name>
    <dbReference type="NCBI Taxonomy" id="1121316"/>
    <lineage>
        <taxon>Bacteria</taxon>
        <taxon>Bacillati</taxon>
        <taxon>Bacillota</taxon>
        <taxon>Clostridia</taxon>
        <taxon>Eubacteriales</taxon>
        <taxon>Clostridiaceae</taxon>
        <taxon>Clostridium</taxon>
    </lineage>
</organism>
<keyword evidence="8 9" id="KW-0472">Membrane</keyword>
<evidence type="ECO:0000256" key="5">
    <source>
        <dbReference type="ARBA" id="ARBA00022927"/>
    </source>
</evidence>
<dbReference type="PANTHER" id="PTHR33910:SF1">
    <property type="entry name" value="PROTEIN TRANSLOCASE SUBUNIT SECE"/>
    <property type="match status" value="1"/>
</dbReference>
<evidence type="ECO:0000256" key="6">
    <source>
        <dbReference type="ARBA" id="ARBA00022989"/>
    </source>
</evidence>
<dbReference type="Proteomes" id="UP000184447">
    <property type="component" value="Unassembled WGS sequence"/>
</dbReference>
<evidence type="ECO:0000256" key="4">
    <source>
        <dbReference type="ARBA" id="ARBA00022692"/>
    </source>
</evidence>
<dbReference type="GO" id="GO:0008320">
    <property type="term" value="F:protein transmembrane transporter activity"/>
    <property type="evidence" value="ECO:0007669"/>
    <property type="project" value="UniProtKB-UniRule"/>
</dbReference>
<dbReference type="PROSITE" id="PS01067">
    <property type="entry name" value="SECE_SEC61G"/>
    <property type="match status" value="1"/>
</dbReference>
<keyword evidence="2 9" id="KW-0813">Transport</keyword>
<sequence length="74" mass="8485">MAANEKIRKSQGLSSRGLFQFLRELKAETKRITWPTQEEVKKATIIVLVFCAVSAILIGMMDFVFSTLYKLIFK</sequence>
<dbReference type="OrthoDB" id="9799073at2"/>
<keyword evidence="5 9" id="KW-0653">Protein transport</keyword>
<name>A0A1M5XZP9_9CLOT</name>
<feature type="transmembrane region" description="Helical" evidence="9">
    <location>
        <begin position="43"/>
        <end position="65"/>
    </location>
</feature>
<evidence type="ECO:0000313" key="10">
    <source>
        <dbReference type="EMBL" id="SHI05222.1"/>
    </source>
</evidence>
<evidence type="ECO:0000313" key="11">
    <source>
        <dbReference type="Proteomes" id="UP000184447"/>
    </source>
</evidence>
<keyword evidence="11" id="KW-1185">Reference proteome</keyword>
<dbReference type="GO" id="GO:0065002">
    <property type="term" value="P:intracellular protein transmembrane transport"/>
    <property type="evidence" value="ECO:0007669"/>
    <property type="project" value="UniProtKB-UniRule"/>
</dbReference>
<dbReference type="PANTHER" id="PTHR33910">
    <property type="entry name" value="PROTEIN TRANSLOCASE SUBUNIT SECE"/>
    <property type="match status" value="1"/>
</dbReference>
<dbReference type="InterPro" id="IPR005807">
    <property type="entry name" value="SecE_bac"/>
</dbReference>
<evidence type="ECO:0000256" key="3">
    <source>
        <dbReference type="ARBA" id="ARBA00022475"/>
    </source>
</evidence>
<comment type="similarity">
    <text evidence="9">Belongs to the SecE/SEC61-gamma family.</text>
</comment>
<keyword evidence="7 9" id="KW-0811">Translocation</keyword>
<protein>
    <recommendedName>
        <fullName evidence="9">Protein translocase subunit SecE</fullName>
    </recommendedName>
</protein>